<name>A0A9P0LS89_ACAOB</name>
<comment type="caution">
    <text evidence="1">The sequence shown here is derived from an EMBL/GenBank/DDBJ whole genome shotgun (WGS) entry which is preliminary data.</text>
</comment>
<dbReference type="Proteomes" id="UP001152888">
    <property type="component" value="Unassembled WGS sequence"/>
</dbReference>
<dbReference type="AlphaFoldDB" id="A0A9P0LS89"/>
<proteinExistence type="predicted"/>
<keyword evidence="2" id="KW-1185">Reference proteome</keyword>
<sequence>MSIFITLYSSSNVSEKIFTYTGWALCN</sequence>
<evidence type="ECO:0000313" key="1">
    <source>
        <dbReference type="EMBL" id="CAH2000821.1"/>
    </source>
</evidence>
<protein>
    <submittedName>
        <fullName evidence="1">Uncharacterized protein</fullName>
    </submittedName>
</protein>
<evidence type="ECO:0000313" key="2">
    <source>
        <dbReference type="Proteomes" id="UP001152888"/>
    </source>
</evidence>
<reference evidence="1" key="1">
    <citation type="submission" date="2022-03" db="EMBL/GenBank/DDBJ databases">
        <authorList>
            <person name="Sayadi A."/>
        </authorList>
    </citation>
    <scope>NUCLEOTIDE SEQUENCE</scope>
</reference>
<organism evidence="1 2">
    <name type="scientific">Acanthoscelides obtectus</name>
    <name type="common">Bean weevil</name>
    <name type="synonym">Bruchus obtectus</name>
    <dbReference type="NCBI Taxonomy" id="200917"/>
    <lineage>
        <taxon>Eukaryota</taxon>
        <taxon>Metazoa</taxon>
        <taxon>Ecdysozoa</taxon>
        <taxon>Arthropoda</taxon>
        <taxon>Hexapoda</taxon>
        <taxon>Insecta</taxon>
        <taxon>Pterygota</taxon>
        <taxon>Neoptera</taxon>
        <taxon>Endopterygota</taxon>
        <taxon>Coleoptera</taxon>
        <taxon>Polyphaga</taxon>
        <taxon>Cucujiformia</taxon>
        <taxon>Chrysomeloidea</taxon>
        <taxon>Chrysomelidae</taxon>
        <taxon>Bruchinae</taxon>
        <taxon>Bruchini</taxon>
        <taxon>Acanthoscelides</taxon>
    </lineage>
</organism>
<gene>
    <name evidence="1" type="ORF">ACAOBT_LOCUS25815</name>
</gene>
<accession>A0A9P0LS89</accession>
<dbReference type="EMBL" id="CAKOFQ010007423">
    <property type="protein sequence ID" value="CAH2000821.1"/>
    <property type="molecule type" value="Genomic_DNA"/>
</dbReference>